<dbReference type="EMBL" id="VXBU01000456">
    <property type="protein sequence ID" value="NXN77342.1"/>
    <property type="molecule type" value="Genomic_DNA"/>
</dbReference>
<feature type="compositionally biased region" description="Polar residues" evidence="1">
    <location>
        <begin position="1"/>
        <end position="10"/>
    </location>
</feature>
<feature type="non-terminal residue" evidence="2">
    <location>
        <position position="1"/>
    </location>
</feature>
<name>A0A7L1LQP3_BOMGA</name>
<proteinExistence type="predicted"/>
<accession>A0A7L1LQP3</accession>
<protein>
    <submittedName>
        <fullName evidence="2">RBP1 protein</fullName>
    </submittedName>
</protein>
<feature type="non-terminal residue" evidence="2">
    <location>
        <position position="69"/>
    </location>
</feature>
<keyword evidence="3" id="KW-1185">Reference proteome</keyword>
<evidence type="ECO:0000313" key="2">
    <source>
        <dbReference type="EMBL" id="NXN77342.1"/>
    </source>
</evidence>
<dbReference type="OrthoDB" id="10033734at2759"/>
<sequence length="69" mass="7646">CFLLPTSSPSEHCKVEHSGNLAHTPSSEEICPAKYPGLKSTTELASPHDHSYKPPDIVSDDEKEREEKK</sequence>
<feature type="compositionally biased region" description="Basic and acidic residues" evidence="1">
    <location>
        <begin position="60"/>
        <end position="69"/>
    </location>
</feature>
<evidence type="ECO:0000313" key="3">
    <source>
        <dbReference type="Proteomes" id="UP000532545"/>
    </source>
</evidence>
<gene>
    <name evidence="2" type="primary">Ralbp1_0</name>
    <name evidence="2" type="ORF">BOMGAR_R02860</name>
</gene>
<dbReference type="Proteomes" id="UP000532545">
    <property type="component" value="Unassembled WGS sequence"/>
</dbReference>
<dbReference type="AlphaFoldDB" id="A0A7L1LQP3"/>
<feature type="region of interest" description="Disordered" evidence="1">
    <location>
        <begin position="1"/>
        <end position="69"/>
    </location>
</feature>
<comment type="caution">
    <text evidence="2">The sequence shown here is derived from an EMBL/GenBank/DDBJ whole genome shotgun (WGS) entry which is preliminary data.</text>
</comment>
<evidence type="ECO:0000256" key="1">
    <source>
        <dbReference type="SAM" id="MobiDB-lite"/>
    </source>
</evidence>
<organism evidence="2 3">
    <name type="scientific">Bombycilla garrulus</name>
    <name type="common">Bohemian waxwing</name>
    <name type="synonym">Lanius garrulus</name>
    <dbReference type="NCBI Taxonomy" id="125297"/>
    <lineage>
        <taxon>Eukaryota</taxon>
        <taxon>Metazoa</taxon>
        <taxon>Chordata</taxon>
        <taxon>Craniata</taxon>
        <taxon>Vertebrata</taxon>
        <taxon>Euteleostomi</taxon>
        <taxon>Archelosauria</taxon>
        <taxon>Archosauria</taxon>
        <taxon>Dinosauria</taxon>
        <taxon>Saurischia</taxon>
        <taxon>Theropoda</taxon>
        <taxon>Coelurosauria</taxon>
        <taxon>Aves</taxon>
        <taxon>Neognathae</taxon>
        <taxon>Neoaves</taxon>
        <taxon>Telluraves</taxon>
        <taxon>Australaves</taxon>
        <taxon>Passeriformes</taxon>
        <taxon>Bombycillidae</taxon>
        <taxon>Bombycilla</taxon>
    </lineage>
</organism>
<reference evidence="2 3" key="1">
    <citation type="submission" date="2019-09" db="EMBL/GenBank/DDBJ databases">
        <title>Bird 10,000 Genomes (B10K) Project - Family phase.</title>
        <authorList>
            <person name="Zhang G."/>
        </authorList>
    </citation>
    <scope>NUCLEOTIDE SEQUENCE [LARGE SCALE GENOMIC DNA]</scope>
    <source>
        <strain evidence="2">B10K-DU-002-23</strain>
        <tissue evidence="2">Muscle</tissue>
    </source>
</reference>